<dbReference type="InterPro" id="IPR035965">
    <property type="entry name" value="PAS-like_dom_sf"/>
</dbReference>
<dbReference type="RefSeq" id="WP_379885318.1">
    <property type="nucleotide sequence ID" value="NZ_JBHSDI010000001.1"/>
</dbReference>
<feature type="domain" description="CHASE" evidence="6">
    <location>
        <begin position="87"/>
        <end position="252"/>
    </location>
</feature>
<keyword evidence="8" id="KW-1185">Reference proteome</keyword>
<dbReference type="Gene3D" id="3.30.450.350">
    <property type="entry name" value="CHASE domain"/>
    <property type="match status" value="1"/>
</dbReference>
<proteinExistence type="predicted"/>
<evidence type="ECO:0000256" key="2">
    <source>
        <dbReference type="ARBA" id="ARBA00022692"/>
    </source>
</evidence>
<feature type="transmembrane region" description="Helical" evidence="5">
    <location>
        <begin position="305"/>
        <end position="330"/>
    </location>
</feature>
<evidence type="ECO:0000256" key="5">
    <source>
        <dbReference type="SAM" id="Phobius"/>
    </source>
</evidence>
<name>A0ABV8QF33_9GAMM</name>
<dbReference type="EMBL" id="JBHSDI010000001">
    <property type="protein sequence ID" value="MFC4257983.1"/>
    <property type="molecule type" value="Genomic_DNA"/>
</dbReference>
<evidence type="ECO:0000313" key="7">
    <source>
        <dbReference type="EMBL" id="MFC4257983.1"/>
    </source>
</evidence>
<keyword evidence="4 5" id="KW-0472">Membrane</keyword>
<dbReference type="Pfam" id="PF03924">
    <property type="entry name" value="CHASE"/>
    <property type="match status" value="1"/>
</dbReference>
<dbReference type="CDD" id="cd00130">
    <property type="entry name" value="PAS"/>
    <property type="match status" value="1"/>
</dbReference>
<dbReference type="Proteomes" id="UP001595798">
    <property type="component" value="Unassembled WGS sequence"/>
</dbReference>
<evidence type="ECO:0000256" key="1">
    <source>
        <dbReference type="ARBA" id="ARBA00004370"/>
    </source>
</evidence>
<reference evidence="8" key="1">
    <citation type="journal article" date="2019" name="Int. J. Syst. Evol. Microbiol.">
        <title>The Global Catalogue of Microorganisms (GCM) 10K type strain sequencing project: providing services to taxonomists for standard genome sequencing and annotation.</title>
        <authorList>
            <consortium name="The Broad Institute Genomics Platform"/>
            <consortium name="The Broad Institute Genome Sequencing Center for Infectious Disease"/>
            <person name="Wu L."/>
            <person name="Ma J."/>
        </authorList>
    </citation>
    <scope>NUCLEOTIDE SEQUENCE [LARGE SCALE GENOMIC DNA]</scope>
    <source>
        <strain evidence="8">CECT 7297</strain>
    </source>
</reference>
<dbReference type="InterPro" id="IPR000014">
    <property type="entry name" value="PAS"/>
</dbReference>
<comment type="subcellular location">
    <subcellularLocation>
        <location evidence="1">Membrane</location>
    </subcellularLocation>
</comment>
<gene>
    <name evidence="7" type="ORF">ACFOZ5_02930</name>
</gene>
<evidence type="ECO:0000259" key="6">
    <source>
        <dbReference type="Pfam" id="PF03924"/>
    </source>
</evidence>
<evidence type="ECO:0000256" key="3">
    <source>
        <dbReference type="ARBA" id="ARBA00022989"/>
    </source>
</evidence>
<feature type="transmembrane region" description="Helical" evidence="5">
    <location>
        <begin position="12"/>
        <end position="33"/>
    </location>
</feature>
<sequence length="481" mass="53597">MDSEQTSGRPAYILWLLPVLVLVSGLALTAMMAPRSVLTVDQLVDDLSRAHHEQLSRALSRRISDTLGAAAQLARDREPGFNSQASEFLDHFPAIAGLELLSRVNHSQRPMIERSLSEQSGQFIRFATWTGRFSSGVADESDQYLIIRRAHFQPETIASDSSLGLVATSVPHWRGALNRALEEGHATATTLTELHRNGTSQSALRVFVPSSLQQAEEARLVSLVLRPDVWLSQNLADLHDPRWQVELHDISQYARHPMASMPADGTPASDIAATRSTLSVADREWMLSTTPAAGWLDDMRQQVLWPAWLTGLTITLLASALTLWAIWLTLRTERLLERRTRRARHLGQQLDNTRVEKNILHHSLQESDRRTRDLIDLGAGIFAELDEGRHIGYISPQVATLLNIPSTDLLGSPLDAMFDESDHKDLSMAFDAARRDHSIQRLDTEVMTRNSVPLPVALRIKALKDPLSGCSGFRVSLTPRQ</sequence>
<dbReference type="SUPFAM" id="SSF55785">
    <property type="entry name" value="PYP-like sensor domain (PAS domain)"/>
    <property type="match status" value="1"/>
</dbReference>
<evidence type="ECO:0000313" key="8">
    <source>
        <dbReference type="Proteomes" id="UP001595798"/>
    </source>
</evidence>
<accession>A0ABV8QF33</accession>
<protein>
    <submittedName>
        <fullName evidence="7">CHASE domain-containing protein</fullName>
    </submittedName>
</protein>
<dbReference type="InterPro" id="IPR042240">
    <property type="entry name" value="CHASE_sf"/>
</dbReference>
<evidence type="ECO:0000256" key="4">
    <source>
        <dbReference type="ARBA" id="ARBA00023136"/>
    </source>
</evidence>
<keyword evidence="3 5" id="KW-1133">Transmembrane helix</keyword>
<dbReference type="InterPro" id="IPR006189">
    <property type="entry name" value="CHASE_dom"/>
</dbReference>
<organism evidence="7 8">
    <name type="scientific">Marinobacter lacisalsi</name>
    <dbReference type="NCBI Taxonomy" id="475979"/>
    <lineage>
        <taxon>Bacteria</taxon>
        <taxon>Pseudomonadati</taxon>
        <taxon>Pseudomonadota</taxon>
        <taxon>Gammaproteobacteria</taxon>
        <taxon>Pseudomonadales</taxon>
        <taxon>Marinobacteraceae</taxon>
        <taxon>Marinobacter</taxon>
    </lineage>
</organism>
<keyword evidence="2 5" id="KW-0812">Transmembrane</keyword>
<comment type="caution">
    <text evidence="7">The sequence shown here is derived from an EMBL/GenBank/DDBJ whole genome shotgun (WGS) entry which is preliminary data.</text>
</comment>
<dbReference type="Gene3D" id="3.30.450.20">
    <property type="entry name" value="PAS domain"/>
    <property type="match status" value="1"/>
</dbReference>